<accession>A0ABV4BQ62</accession>
<proteinExistence type="predicted"/>
<gene>
    <name evidence="3" type="ORF">AB8U03_09185</name>
</gene>
<dbReference type="RefSeq" id="WP_369704253.1">
    <property type="nucleotide sequence ID" value="NZ_JBGEWD010000007.1"/>
</dbReference>
<dbReference type="Proteomes" id="UP001564657">
    <property type="component" value="Unassembled WGS sequence"/>
</dbReference>
<protein>
    <submittedName>
        <fullName evidence="3">Glycosyltransferase family 4 protein</fullName>
        <ecNumber evidence="3">2.4.-.-</ecNumber>
    </submittedName>
</protein>
<sequence>MTGIKVLQIISGNDTGGGGNHVLNLSLYSKHMFDCIIGTIGGGGLYDKSRELKIDTVKFKRSATYDRHILEYIKKNQIDIVNFHGPKAFFMHYFIKNKIEIPTIATVHSDFRKDFLNNKIKYLLFTPLSQRGLRSFNKYICVSSYIENILSHENFTGKKFRVNNGIDFNGINVRENRECIREKYGISQDDFLYVNVARMHPIKNQMSLVEAFGIIKDKVKNVKLLIVGDGSEELKLRNIIIDLKLQDHVILAGYKKNAVDFINAGDVGILTSFSEGGAPPITLLESASVKKPFIAPDTGDIREIMDKDSIFLVNPNSIEDIEDKMKLAYDKREYISKMGEKLYHVCMEKFSIDNFCRQYNEIYTKILSQK</sequence>
<evidence type="ECO:0000313" key="3">
    <source>
        <dbReference type="EMBL" id="MEY8000367.1"/>
    </source>
</evidence>
<evidence type="ECO:0000313" key="4">
    <source>
        <dbReference type="Proteomes" id="UP001564657"/>
    </source>
</evidence>
<evidence type="ECO:0000259" key="1">
    <source>
        <dbReference type="Pfam" id="PF00534"/>
    </source>
</evidence>
<dbReference type="CDD" id="cd03801">
    <property type="entry name" value="GT4_PimA-like"/>
    <property type="match status" value="1"/>
</dbReference>
<keyword evidence="4" id="KW-1185">Reference proteome</keyword>
<dbReference type="PANTHER" id="PTHR45947:SF3">
    <property type="entry name" value="SULFOQUINOVOSYL TRANSFERASE SQD2"/>
    <property type="match status" value="1"/>
</dbReference>
<dbReference type="InterPro" id="IPR001296">
    <property type="entry name" value="Glyco_trans_1"/>
</dbReference>
<dbReference type="InterPro" id="IPR050194">
    <property type="entry name" value="Glycosyltransferase_grp1"/>
</dbReference>
<comment type="caution">
    <text evidence="3">The sequence shown here is derived from an EMBL/GenBank/DDBJ whole genome shotgun (WGS) entry which is preliminary data.</text>
</comment>
<feature type="domain" description="Glycosyl transferase family 1" evidence="1">
    <location>
        <begin position="177"/>
        <end position="341"/>
    </location>
</feature>
<evidence type="ECO:0000259" key="2">
    <source>
        <dbReference type="Pfam" id="PF13439"/>
    </source>
</evidence>
<reference evidence="3 4" key="1">
    <citation type="submission" date="2024-08" db="EMBL/GenBank/DDBJ databases">
        <title>Clostridium lapicellarii sp. nov., and Clostridium renhuaiense sp. nov., two species isolated from the mud in a fermentation cellar used for producing sauce-flavour Chinese liquors.</title>
        <authorList>
            <person name="Yang F."/>
            <person name="Wang H."/>
            <person name="Chen L.Q."/>
            <person name="Zhou N."/>
            <person name="Lu J.J."/>
            <person name="Pu X.X."/>
            <person name="Wan B."/>
            <person name="Wang L."/>
            <person name="Liu S.J."/>
        </authorList>
    </citation>
    <scope>NUCLEOTIDE SEQUENCE [LARGE SCALE GENOMIC DNA]</scope>
    <source>
        <strain evidence="3 4">MT-5</strain>
    </source>
</reference>
<dbReference type="Pfam" id="PF00534">
    <property type="entry name" value="Glycos_transf_1"/>
    <property type="match status" value="1"/>
</dbReference>
<keyword evidence="3" id="KW-0328">Glycosyltransferase</keyword>
<feature type="domain" description="Glycosyltransferase subfamily 4-like N-terminal" evidence="2">
    <location>
        <begin position="16"/>
        <end position="167"/>
    </location>
</feature>
<dbReference type="EMBL" id="JBGEWD010000007">
    <property type="protein sequence ID" value="MEY8000367.1"/>
    <property type="molecule type" value="Genomic_DNA"/>
</dbReference>
<dbReference type="InterPro" id="IPR028098">
    <property type="entry name" value="Glyco_trans_4-like_N"/>
</dbReference>
<dbReference type="GO" id="GO:0016757">
    <property type="term" value="F:glycosyltransferase activity"/>
    <property type="evidence" value="ECO:0007669"/>
    <property type="project" value="UniProtKB-KW"/>
</dbReference>
<name>A0ABV4BQ62_9CLOT</name>
<keyword evidence="3" id="KW-0808">Transferase</keyword>
<dbReference type="EC" id="2.4.-.-" evidence="3"/>
<dbReference type="Pfam" id="PF13439">
    <property type="entry name" value="Glyco_transf_4"/>
    <property type="match status" value="1"/>
</dbReference>
<organism evidence="3 4">
    <name type="scientific">Clostridium moutaii</name>
    <dbReference type="NCBI Taxonomy" id="3240932"/>
    <lineage>
        <taxon>Bacteria</taxon>
        <taxon>Bacillati</taxon>
        <taxon>Bacillota</taxon>
        <taxon>Clostridia</taxon>
        <taxon>Eubacteriales</taxon>
        <taxon>Clostridiaceae</taxon>
        <taxon>Clostridium</taxon>
    </lineage>
</organism>
<dbReference type="PANTHER" id="PTHR45947">
    <property type="entry name" value="SULFOQUINOVOSYL TRANSFERASE SQD2"/>
    <property type="match status" value="1"/>
</dbReference>
<dbReference type="Gene3D" id="3.40.50.2000">
    <property type="entry name" value="Glycogen Phosphorylase B"/>
    <property type="match status" value="2"/>
</dbReference>
<dbReference type="SUPFAM" id="SSF53756">
    <property type="entry name" value="UDP-Glycosyltransferase/glycogen phosphorylase"/>
    <property type="match status" value="1"/>
</dbReference>